<dbReference type="AlphaFoldDB" id="A0A0V1EZ74"/>
<accession>A0A0V1EZ74</accession>
<reference evidence="2 3" key="1">
    <citation type="submission" date="2015-01" db="EMBL/GenBank/DDBJ databases">
        <title>Evolution of Trichinella species and genotypes.</title>
        <authorList>
            <person name="Korhonen P.K."/>
            <person name="Edoardo P."/>
            <person name="Giuseppe L.R."/>
            <person name="Gasser R.B."/>
        </authorList>
    </citation>
    <scope>NUCLEOTIDE SEQUENCE [LARGE SCALE GENOMIC DNA]</scope>
    <source>
        <strain evidence="2">ISS13</strain>
    </source>
</reference>
<dbReference type="PANTHER" id="PTHR45913">
    <property type="entry name" value="EPM2A-INTERACTING PROTEIN 1"/>
    <property type="match status" value="1"/>
</dbReference>
<dbReference type="Proteomes" id="UP000054632">
    <property type="component" value="Unassembled WGS sequence"/>
</dbReference>
<dbReference type="EMBL" id="JYDR01000002">
    <property type="protein sequence ID" value="KRY78958.1"/>
    <property type="molecule type" value="Genomic_DNA"/>
</dbReference>
<evidence type="ECO:0000313" key="2">
    <source>
        <dbReference type="EMBL" id="KRY78959.1"/>
    </source>
</evidence>
<protein>
    <submittedName>
        <fullName evidence="2">Uncharacterized protein</fullName>
    </submittedName>
</protein>
<comment type="caution">
    <text evidence="2">The sequence shown here is derived from an EMBL/GenBank/DDBJ whole genome shotgun (WGS) entry which is preliminary data.</text>
</comment>
<evidence type="ECO:0000256" key="1">
    <source>
        <dbReference type="SAM" id="Phobius"/>
    </source>
</evidence>
<keyword evidence="1" id="KW-1133">Transmembrane helix</keyword>
<feature type="transmembrane region" description="Helical" evidence="1">
    <location>
        <begin position="28"/>
        <end position="48"/>
    </location>
</feature>
<keyword evidence="1" id="KW-0472">Membrane</keyword>
<proteinExistence type="predicted"/>
<feature type="non-terminal residue" evidence="2">
    <location>
        <position position="1"/>
    </location>
</feature>
<organism evidence="2 3">
    <name type="scientific">Trichinella pseudospiralis</name>
    <name type="common">Parasitic roundworm</name>
    <dbReference type="NCBI Taxonomy" id="6337"/>
    <lineage>
        <taxon>Eukaryota</taxon>
        <taxon>Metazoa</taxon>
        <taxon>Ecdysozoa</taxon>
        <taxon>Nematoda</taxon>
        <taxon>Enoplea</taxon>
        <taxon>Dorylaimia</taxon>
        <taxon>Trichinellida</taxon>
        <taxon>Trichinellidae</taxon>
        <taxon>Trichinella</taxon>
    </lineage>
</organism>
<evidence type="ECO:0000313" key="3">
    <source>
        <dbReference type="Proteomes" id="UP000054632"/>
    </source>
</evidence>
<keyword evidence="1" id="KW-0812">Transmembrane</keyword>
<name>A0A0V1EZ74_TRIPS</name>
<dbReference type="EMBL" id="JYDR01000002">
    <property type="protein sequence ID" value="KRY78959.1"/>
    <property type="molecule type" value="Genomic_DNA"/>
</dbReference>
<sequence>LKRIFILCEEMQQVLHDAKPDMKAKFSYVRFLISLSFLVGIFESVNWINLVLQGIQISVLHCHETLVAFKMKLELWHAKLEKKFVLQWTWTELTEFFLQKTKRKKRKLPYGESDMKIGCGVRYGGGRRS</sequence>
<dbReference type="PANTHER" id="PTHR45913:SF19">
    <property type="entry name" value="LOW QUALITY PROTEIN: ZINC FINGER BED DOMAIN-CONTAINING PROTEIN 5-LIKE"/>
    <property type="match status" value="1"/>
</dbReference>
<gene>
    <name evidence="2" type="ORF">T4A_13466</name>
</gene>